<gene>
    <name evidence="7" type="ORF">MNBD_BACTEROID05-710</name>
</gene>
<reference evidence="7" key="1">
    <citation type="submission" date="2018-06" db="EMBL/GenBank/DDBJ databases">
        <authorList>
            <person name="Zhirakovskaya E."/>
        </authorList>
    </citation>
    <scope>NUCLEOTIDE SEQUENCE</scope>
</reference>
<comment type="subcellular location">
    <subcellularLocation>
        <location evidence="1">Membrane</location>
        <topology evidence="1">Multi-pass membrane protein</topology>
    </subcellularLocation>
</comment>
<dbReference type="AlphaFoldDB" id="A0A3B0UHR1"/>
<dbReference type="GO" id="GO:0016020">
    <property type="term" value="C:membrane"/>
    <property type="evidence" value="ECO:0007669"/>
    <property type="project" value="UniProtKB-SubCell"/>
</dbReference>
<feature type="transmembrane region" description="Helical" evidence="5">
    <location>
        <begin position="6"/>
        <end position="24"/>
    </location>
</feature>
<evidence type="ECO:0000256" key="5">
    <source>
        <dbReference type="SAM" id="Phobius"/>
    </source>
</evidence>
<dbReference type="InterPro" id="IPR004837">
    <property type="entry name" value="NaCa_Exmemb"/>
</dbReference>
<dbReference type="EMBL" id="UOEN01000502">
    <property type="protein sequence ID" value="VAW19824.1"/>
    <property type="molecule type" value="Genomic_DNA"/>
</dbReference>
<evidence type="ECO:0000256" key="3">
    <source>
        <dbReference type="ARBA" id="ARBA00022989"/>
    </source>
</evidence>
<dbReference type="GO" id="GO:0055085">
    <property type="term" value="P:transmembrane transport"/>
    <property type="evidence" value="ECO:0007669"/>
    <property type="project" value="InterPro"/>
</dbReference>
<evidence type="ECO:0000259" key="6">
    <source>
        <dbReference type="Pfam" id="PF01699"/>
    </source>
</evidence>
<accession>A0A3B0UHR1</accession>
<feature type="transmembrane region" description="Helical" evidence="5">
    <location>
        <begin position="36"/>
        <end position="60"/>
    </location>
</feature>
<feature type="domain" description="Sodium/calcium exchanger membrane region" evidence="6">
    <location>
        <begin position="3"/>
        <end position="84"/>
    </location>
</feature>
<proteinExistence type="predicted"/>
<evidence type="ECO:0000256" key="1">
    <source>
        <dbReference type="ARBA" id="ARBA00004141"/>
    </source>
</evidence>
<feature type="non-terminal residue" evidence="7">
    <location>
        <position position="87"/>
    </location>
</feature>
<dbReference type="InterPro" id="IPR044880">
    <property type="entry name" value="NCX_ion-bd_dom_sf"/>
</dbReference>
<dbReference type="Pfam" id="PF01699">
    <property type="entry name" value="Na_Ca_ex"/>
    <property type="match status" value="1"/>
</dbReference>
<keyword evidence="4 5" id="KW-0472">Membrane</keyword>
<sequence>MIWIEFIISAVVIVWAGIRLTICADKLSKHFQIGHMWVGVILLGLITSLPEAITSISAVMNFQANDLAVGNILGSNNFNPLLIVVMD</sequence>
<evidence type="ECO:0000313" key="7">
    <source>
        <dbReference type="EMBL" id="VAW19824.1"/>
    </source>
</evidence>
<evidence type="ECO:0000256" key="2">
    <source>
        <dbReference type="ARBA" id="ARBA00022692"/>
    </source>
</evidence>
<keyword evidence="2 5" id="KW-0812">Transmembrane</keyword>
<protein>
    <recommendedName>
        <fullName evidence="6">Sodium/calcium exchanger membrane region domain-containing protein</fullName>
    </recommendedName>
</protein>
<keyword evidence="3 5" id="KW-1133">Transmembrane helix</keyword>
<organism evidence="7">
    <name type="scientific">hydrothermal vent metagenome</name>
    <dbReference type="NCBI Taxonomy" id="652676"/>
    <lineage>
        <taxon>unclassified sequences</taxon>
        <taxon>metagenomes</taxon>
        <taxon>ecological metagenomes</taxon>
    </lineage>
</organism>
<name>A0A3B0UHR1_9ZZZZ</name>
<dbReference type="Gene3D" id="1.20.1420.30">
    <property type="entry name" value="NCX, central ion-binding region"/>
    <property type="match status" value="1"/>
</dbReference>
<evidence type="ECO:0000256" key="4">
    <source>
        <dbReference type="ARBA" id="ARBA00023136"/>
    </source>
</evidence>